<dbReference type="OrthoDB" id="221164at2157"/>
<keyword evidence="1" id="KW-0812">Transmembrane</keyword>
<evidence type="ECO:0000313" key="2">
    <source>
        <dbReference type="EMBL" id="SFG96616.1"/>
    </source>
</evidence>
<dbReference type="STRING" id="553467.SAMN04488063_3443"/>
<dbReference type="Proteomes" id="UP000198876">
    <property type="component" value="Unassembled WGS sequence"/>
</dbReference>
<sequence>MEHTLFVIAKLFMTALALVIAYQAYRGYQRHGTQLMLYVALGFALIGFGGLLEGVLFELLQVSIFQAGLVAALVAAAGMLSILYALYAPNP</sequence>
<keyword evidence="3" id="KW-1185">Reference proteome</keyword>
<keyword evidence="1" id="KW-0472">Membrane</keyword>
<reference evidence="3" key="1">
    <citation type="submission" date="2016-10" db="EMBL/GenBank/DDBJ databases">
        <authorList>
            <person name="Varghese N."/>
            <person name="Submissions S."/>
        </authorList>
    </citation>
    <scope>NUCLEOTIDE SEQUENCE [LARGE SCALE GENOMIC DNA]</scope>
    <source>
        <strain evidence="3">CGMCC 1.7739</strain>
    </source>
</reference>
<keyword evidence="1" id="KW-1133">Transmembrane helix</keyword>
<accession>A0A1I2W974</accession>
<dbReference type="Pfam" id="PF24365">
    <property type="entry name" value="DUF7521"/>
    <property type="match status" value="1"/>
</dbReference>
<organism evidence="2 3">
    <name type="scientific">Halopelagius inordinatus</name>
    <dbReference type="NCBI Taxonomy" id="553467"/>
    <lineage>
        <taxon>Archaea</taxon>
        <taxon>Methanobacteriati</taxon>
        <taxon>Methanobacteriota</taxon>
        <taxon>Stenosarchaea group</taxon>
        <taxon>Halobacteria</taxon>
        <taxon>Halobacteriales</taxon>
        <taxon>Haloferacaceae</taxon>
    </lineage>
</organism>
<feature type="transmembrane region" description="Helical" evidence="1">
    <location>
        <begin position="6"/>
        <end position="25"/>
    </location>
</feature>
<dbReference type="EMBL" id="FOOQ01000007">
    <property type="protein sequence ID" value="SFG96616.1"/>
    <property type="molecule type" value="Genomic_DNA"/>
</dbReference>
<feature type="transmembrane region" description="Helical" evidence="1">
    <location>
        <begin position="63"/>
        <end position="87"/>
    </location>
</feature>
<feature type="transmembrane region" description="Helical" evidence="1">
    <location>
        <begin position="37"/>
        <end position="57"/>
    </location>
</feature>
<gene>
    <name evidence="2" type="ORF">SAMN04488063_3443</name>
</gene>
<dbReference type="AlphaFoldDB" id="A0A1I2W974"/>
<evidence type="ECO:0000313" key="3">
    <source>
        <dbReference type="Proteomes" id="UP000198876"/>
    </source>
</evidence>
<name>A0A1I2W974_9EURY</name>
<dbReference type="InterPro" id="IPR055943">
    <property type="entry name" value="DUF7521"/>
</dbReference>
<evidence type="ECO:0000256" key="1">
    <source>
        <dbReference type="SAM" id="Phobius"/>
    </source>
</evidence>
<proteinExistence type="predicted"/>
<dbReference type="RefSeq" id="WP_092893796.1">
    <property type="nucleotide sequence ID" value="NZ_FOOQ01000007.1"/>
</dbReference>
<protein>
    <submittedName>
        <fullName evidence="2">Uncharacterized protein</fullName>
    </submittedName>
</protein>